<organism evidence="4 5">
    <name type="scientific">Streptosporangium becharense</name>
    <dbReference type="NCBI Taxonomy" id="1816182"/>
    <lineage>
        <taxon>Bacteria</taxon>
        <taxon>Bacillati</taxon>
        <taxon>Actinomycetota</taxon>
        <taxon>Actinomycetes</taxon>
        <taxon>Streptosporangiales</taxon>
        <taxon>Streptosporangiaceae</taxon>
        <taxon>Streptosporangium</taxon>
    </lineage>
</organism>
<dbReference type="InterPro" id="IPR029058">
    <property type="entry name" value="AB_hydrolase_fold"/>
</dbReference>
<evidence type="ECO:0000259" key="3">
    <source>
        <dbReference type="Pfam" id="PF00326"/>
    </source>
</evidence>
<feature type="region of interest" description="Disordered" evidence="2">
    <location>
        <begin position="1"/>
        <end position="22"/>
    </location>
</feature>
<dbReference type="Gene3D" id="3.40.50.1820">
    <property type="entry name" value="alpha/beta hydrolase"/>
    <property type="match status" value="1"/>
</dbReference>
<dbReference type="Proteomes" id="UP000540685">
    <property type="component" value="Unassembled WGS sequence"/>
</dbReference>
<evidence type="ECO:0000313" key="4">
    <source>
        <dbReference type="EMBL" id="MBB5822289.1"/>
    </source>
</evidence>
<gene>
    <name evidence="4" type="ORF">F4562_005351</name>
</gene>
<evidence type="ECO:0000256" key="2">
    <source>
        <dbReference type="SAM" id="MobiDB-lite"/>
    </source>
</evidence>
<evidence type="ECO:0000313" key="5">
    <source>
        <dbReference type="Proteomes" id="UP000540685"/>
    </source>
</evidence>
<dbReference type="Pfam" id="PF00326">
    <property type="entry name" value="Peptidase_S9"/>
    <property type="match status" value="1"/>
</dbReference>
<dbReference type="InterPro" id="IPR001375">
    <property type="entry name" value="Peptidase_S9_cat"/>
</dbReference>
<dbReference type="PANTHER" id="PTHR42776">
    <property type="entry name" value="SERINE PEPTIDASE S9 FAMILY MEMBER"/>
    <property type="match status" value="1"/>
</dbReference>
<dbReference type="SUPFAM" id="SSF82171">
    <property type="entry name" value="DPP6 N-terminal domain-like"/>
    <property type="match status" value="1"/>
</dbReference>
<dbReference type="RefSeq" id="WP_184544592.1">
    <property type="nucleotide sequence ID" value="NZ_JACHMP010000001.1"/>
</dbReference>
<comment type="caution">
    <text evidence="4">The sequence shown here is derived from an EMBL/GenBank/DDBJ whole genome shotgun (WGS) entry which is preliminary data.</text>
</comment>
<proteinExistence type="predicted"/>
<keyword evidence="1" id="KW-0378">Hydrolase</keyword>
<sequence>MSPVTAPGTVSPRPSPMGTGHPEFVRRINVRFSGRGRYASCLAGRGPHLLAPELWDLTGGTPRPRILPTHDGESPWTTPLPTDDGRLLLLRHLDGGIHQLVVAVPGPDADGDGGVEEHRLAAVRGGELTLAAGPARGTAAVAFRTGADQVTAVWRLSGHLEPPEVAAEVPGPVTGRIWLDETGDRLALTGRGPEAATMVLDLARGTVTPLRGPAAGEHLLAAAPRTGVLLTVATRDGAHRLGVRHRDDEGPTVFPARLNAIEGTVAPLALDPAGRRLALSVTRGTRCHLLVHDLADDTITEIDLAAGVLYPVARWNATGLHLVHSTPDHPLGVITLAGPVRPGVPLAPGRSPAGWAPARAHTFDGPAGDIEAVVYGDPATSPQVVLALHGGPDAAWQLGFDPLFQRLAAAGIAVVAPNQRGSTGYGTAHRDAIRGAWGGPDLDDVLHLGRTLTATRGPGRERPALYGVSYGAHLALLAAAAQAGLWSRAAVVAPFLSGPALYADGPQSVRNLIDRLGGCAAIDDELGPRDLLRLAPRMRLPLLVVHGEQDLIIPVAHSRRLRDRLRASGHRDGVDLTYLEAPGGHDPLSEDGGHLVLDRVVAFLHTGPPAPPEPR</sequence>
<dbReference type="GO" id="GO:0006508">
    <property type="term" value="P:proteolysis"/>
    <property type="evidence" value="ECO:0007669"/>
    <property type="project" value="InterPro"/>
</dbReference>
<dbReference type="PANTHER" id="PTHR42776:SF27">
    <property type="entry name" value="DIPEPTIDYL PEPTIDASE FAMILY MEMBER 6"/>
    <property type="match status" value="1"/>
</dbReference>
<name>A0A7W9IK98_9ACTN</name>
<protein>
    <submittedName>
        <fullName evidence="4">Dipeptidyl aminopeptidase/acylaminoacyl peptidase</fullName>
    </submittedName>
</protein>
<dbReference type="GO" id="GO:0004177">
    <property type="term" value="F:aminopeptidase activity"/>
    <property type="evidence" value="ECO:0007669"/>
    <property type="project" value="UniProtKB-KW"/>
</dbReference>
<dbReference type="GO" id="GO:0004252">
    <property type="term" value="F:serine-type endopeptidase activity"/>
    <property type="evidence" value="ECO:0007669"/>
    <property type="project" value="TreeGrafter"/>
</dbReference>
<keyword evidence="5" id="KW-1185">Reference proteome</keyword>
<dbReference type="EMBL" id="JACHMP010000001">
    <property type="protein sequence ID" value="MBB5822289.1"/>
    <property type="molecule type" value="Genomic_DNA"/>
</dbReference>
<reference evidence="4 5" key="1">
    <citation type="submission" date="2020-08" db="EMBL/GenBank/DDBJ databases">
        <title>Sequencing the genomes of 1000 actinobacteria strains.</title>
        <authorList>
            <person name="Klenk H.-P."/>
        </authorList>
    </citation>
    <scope>NUCLEOTIDE SEQUENCE [LARGE SCALE GENOMIC DNA]</scope>
    <source>
        <strain evidence="4 5">DSM 46887</strain>
    </source>
</reference>
<evidence type="ECO:0000256" key="1">
    <source>
        <dbReference type="ARBA" id="ARBA00022801"/>
    </source>
</evidence>
<accession>A0A7W9IK98</accession>
<dbReference type="SUPFAM" id="SSF53474">
    <property type="entry name" value="alpha/beta-Hydrolases"/>
    <property type="match status" value="1"/>
</dbReference>
<keyword evidence="4" id="KW-0645">Protease</keyword>
<dbReference type="AlphaFoldDB" id="A0A7W9IK98"/>
<keyword evidence="4" id="KW-0031">Aminopeptidase</keyword>
<feature type="domain" description="Peptidase S9 prolyl oligopeptidase catalytic" evidence="3">
    <location>
        <begin position="403"/>
        <end position="576"/>
    </location>
</feature>